<sequence length="83" mass="9429">MKAKILFLALTAALALNAAKLIYTNSDTLTYEGIVKYAKNNQESYEVRNYFYDYDVGAATDKAWRKLIGTSRDTFNIHLVSQL</sequence>
<organism evidence="2">
    <name type="scientific">Leptotrichia alba</name>
    <dbReference type="NCBI Taxonomy" id="3239304"/>
    <lineage>
        <taxon>Bacteria</taxon>
        <taxon>Fusobacteriati</taxon>
        <taxon>Fusobacteriota</taxon>
        <taxon>Fusobacteriia</taxon>
        <taxon>Fusobacteriales</taxon>
        <taxon>Leptotrichiaceae</taxon>
        <taxon>Leptotrichia</taxon>
    </lineage>
</organism>
<evidence type="ECO:0000313" key="2">
    <source>
        <dbReference type="EMBL" id="XDU62023.1"/>
    </source>
</evidence>
<dbReference type="KEGG" id="lala:AB8B28_10310"/>
<evidence type="ECO:0000256" key="1">
    <source>
        <dbReference type="SAM" id="SignalP"/>
    </source>
</evidence>
<keyword evidence="1" id="KW-0732">Signal</keyword>
<reference evidence="2" key="1">
    <citation type="submission" date="2024-07" db="EMBL/GenBank/DDBJ databases">
        <authorList>
            <person name="Li X.-J."/>
            <person name="Wang X."/>
        </authorList>
    </citation>
    <scope>NUCLEOTIDE SEQUENCE</scope>
    <source>
        <strain evidence="2">HSP-536</strain>
    </source>
</reference>
<accession>A0AB39V4A6</accession>
<dbReference type="AlphaFoldDB" id="A0AB39V4A6"/>
<proteinExistence type="predicted"/>
<dbReference type="RefSeq" id="WP_369715652.1">
    <property type="nucleotide sequence ID" value="NZ_CP165647.1"/>
</dbReference>
<name>A0AB39V4A6_9FUSO</name>
<protein>
    <submittedName>
        <fullName evidence="2">Uncharacterized protein</fullName>
    </submittedName>
</protein>
<gene>
    <name evidence="2" type="ORF">AB8B28_10310</name>
</gene>
<feature type="chain" id="PRO_5044264779" evidence="1">
    <location>
        <begin position="19"/>
        <end position="83"/>
    </location>
</feature>
<dbReference type="EMBL" id="CP165647">
    <property type="protein sequence ID" value="XDU62023.1"/>
    <property type="molecule type" value="Genomic_DNA"/>
</dbReference>
<feature type="signal peptide" evidence="1">
    <location>
        <begin position="1"/>
        <end position="18"/>
    </location>
</feature>